<reference evidence="7 8" key="1">
    <citation type="submission" date="2023-09" db="EMBL/GenBank/DDBJ databases">
        <title>Genomes of two closely related lineages of the louse Polyplax serrata with different host specificities.</title>
        <authorList>
            <person name="Martinu J."/>
            <person name="Tarabai H."/>
            <person name="Stefka J."/>
            <person name="Hypsa V."/>
        </authorList>
    </citation>
    <scope>NUCLEOTIDE SEQUENCE [LARGE SCALE GENOMIC DNA]</scope>
    <source>
        <strain evidence="7">98ZLc_SE</strain>
    </source>
</reference>
<dbReference type="Pfam" id="PF14713">
    <property type="entry name" value="DUF4464"/>
    <property type="match status" value="1"/>
</dbReference>
<comment type="subcellular location">
    <subcellularLocation>
        <location evidence="3">Cytoplasm</location>
    </subcellularLocation>
    <subcellularLocation>
        <location evidence="2">Nucleus</location>
    </subcellularLocation>
</comment>
<keyword evidence="6" id="KW-0539">Nucleus</keyword>
<dbReference type="InterPro" id="IPR027887">
    <property type="entry name" value="DUF4464"/>
</dbReference>
<keyword evidence="8" id="KW-1185">Reference proteome</keyword>
<protein>
    <recommendedName>
        <fullName evidence="4">Cilia- and flagella-associated protein 299</fullName>
    </recommendedName>
</protein>
<evidence type="ECO:0000256" key="1">
    <source>
        <dbReference type="ARBA" id="ARBA00003056"/>
    </source>
</evidence>
<sequence length="203" mass="23799">MERKKDILESDKRLLQFRTYDEYLDSLVSKVDVCYFRNYLTARKIAELGYRCSGDMLTKEEFYRKLADVTEAVFPSKKPYELSSIGIDFDDVMYNELANREYGNRIGLVSRISSYKVLCLISSPQTIIYIKYVTNDGHEISGYIDYADRLLNENWTPFFLGKKKLKLRTTDLAFFNWRNKKAIHNDSANFLSLFPTTVTIYVC</sequence>
<dbReference type="PANTHER" id="PTHR33588:SF1">
    <property type="entry name" value="CILIA- AND FLAGELLA-ASSOCIATED PROTEIN 299"/>
    <property type="match status" value="1"/>
</dbReference>
<dbReference type="EMBL" id="JAWJWF010000002">
    <property type="protein sequence ID" value="KAK6638261.1"/>
    <property type="molecule type" value="Genomic_DNA"/>
</dbReference>
<keyword evidence="5" id="KW-0963">Cytoplasm</keyword>
<comment type="function">
    <text evidence="1">May be involved in spermatogenesis.</text>
</comment>
<evidence type="ECO:0000256" key="5">
    <source>
        <dbReference type="ARBA" id="ARBA00022490"/>
    </source>
</evidence>
<organism evidence="7 8">
    <name type="scientific">Polyplax serrata</name>
    <name type="common">Common mouse louse</name>
    <dbReference type="NCBI Taxonomy" id="468196"/>
    <lineage>
        <taxon>Eukaryota</taxon>
        <taxon>Metazoa</taxon>
        <taxon>Ecdysozoa</taxon>
        <taxon>Arthropoda</taxon>
        <taxon>Hexapoda</taxon>
        <taxon>Insecta</taxon>
        <taxon>Pterygota</taxon>
        <taxon>Neoptera</taxon>
        <taxon>Paraneoptera</taxon>
        <taxon>Psocodea</taxon>
        <taxon>Troctomorpha</taxon>
        <taxon>Phthiraptera</taxon>
        <taxon>Anoplura</taxon>
        <taxon>Polyplacidae</taxon>
        <taxon>Polyplax</taxon>
    </lineage>
</organism>
<evidence type="ECO:0000256" key="3">
    <source>
        <dbReference type="ARBA" id="ARBA00004496"/>
    </source>
</evidence>
<evidence type="ECO:0000313" key="7">
    <source>
        <dbReference type="EMBL" id="KAK6638261.1"/>
    </source>
</evidence>
<proteinExistence type="predicted"/>
<name>A0ABR1BCX8_POLSC</name>
<comment type="caution">
    <text evidence="7">The sequence shown here is derived from an EMBL/GenBank/DDBJ whole genome shotgun (WGS) entry which is preliminary data.</text>
</comment>
<accession>A0ABR1BCX8</accession>
<evidence type="ECO:0000256" key="6">
    <source>
        <dbReference type="ARBA" id="ARBA00023242"/>
    </source>
</evidence>
<dbReference type="Proteomes" id="UP001359485">
    <property type="component" value="Unassembled WGS sequence"/>
</dbReference>
<gene>
    <name evidence="7" type="ORF">RUM44_008690</name>
</gene>
<evidence type="ECO:0000256" key="2">
    <source>
        <dbReference type="ARBA" id="ARBA00004123"/>
    </source>
</evidence>
<evidence type="ECO:0000313" key="8">
    <source>
        <dbReference type="Proteomes" id="UP001359485"/>
    </source>
</evidence>
<dbReference type="PANTHER" id="PTHR33588">
    <property type="entry name" value="CILIA- AND FLAGELLA-ASSOCIATED PROTEIN 299"/>
    <property type="match status" value="1"/>
</dbReference>
<evidence type="ECO:0000256" key="4">
    <source>
        <dbReference type="ARBA" id="ARBA00021436"/>
    </source>
</evidence>